<dbReference type="InterPro" id="IPR035093">
    <property type="entry name" value="RelE/ParE_toxin_dom_sf"/>
</dbReference>
<dbReference type="EMBL" id="JAGMWN010000004">
    <property type="protein sequence ID" value="MBP5857419.1"/>
    <property type="molecule type" value="Genomic_DNA"/>
</dbReference>
<dbReference type="Proteomes" id="UP000672602">
    <property type="component" value="Unassembled WGS sequence"/>
</dbReference>
<comment type="caution">
    <text evidence="3">The sequence shown here is derived from an EMBL/GenBank/DDBJ whole genome shotgun (WGS) entry which is preliminary data.</text>
</comment>
<proteinExistence type="predicted"/>
<protein>
    <submittedName>
        <fullName evidence="3">Type II toxin-antitoxin system RelE/ParE family toxin</fullName>
    </submittedName>
</protein>
<name>A0A8J7V488_9PROT</name>
<reference evidence="3" key="1">
    <citation type="submission" date="2021-04" db="EMBL/GenBank/DDBJ databases">
        <authorList>
            <person name="Zhang D.-C."/>
        </authorList>
    </citation>
    <scope>NUCLEOTIDE SEQUENCE</scope>
    <source>
        <strain evidence="3">CGMCC 1.15697</strain>
    </source>
</reference>
<feature type="region of interest" description="Disordered" evidence="2">
    <location>
        <begin position="115"/>
        <end position="144"/>
    </location>
</feature>
<evidence type="ECO:0000256" key="1">
    <source>
        <dbReference type="ARBA" id="ARBA00022649"/>
    </source>
</evidence>
<evidence type="ECO:0000256" key="2">
    <source>
        <dbReference type="SAM" id="MobiDB-lite"/>
    </source>
</evidence>
<evidence type="ECO:0000313" key="3">
    <source>
        <dbReference type="EMBL" id="MBP5857419.1"/>
    </source>
</evidence>
<keyword evidence="1" id="KW-1277">Toxin-antitoxin system</keyword>
<dbReference type="RefSeq" id="WP_210682002.1">
    <property type="nucleotide sequence ID" value="NZ_JAGMWN010000004.1"/>
</dbReference>
<dbReference type="AlphaFoldDB" id="A0A8J7V488"/>
<keyword evidence="4" id="KW-1185">Reference proteome</keyword>
<sequence>MDESYSLKLTTPARRDLSEIRDYTIETHGRDAADAYDAVLRQALKDIREDPYRPGSIERPEIGESIRSFHTSLSRKRAPSDVKSPRHFVLYFVPQENEVAVSRILHDARDLARHVPDDHRERARKFKEERENRPRNMGRGERSR</sequence>
<gene>
    <name evidence="3" type="ORF">KAJ83_10405</name>
</gene>
<dbReference type="InterPro" id="IPR007712">
    <property type="entry name" value="RelE/ParE_toxin"/>
</dbReference>
<accession>A0A8J7V488</accession>
<evidence type="ECO:0000313" key="4">
    <source>
        <dbReference type="Proteomes" id="UP000672602"/>
    </source>
</evidence>
<dbReference type="Pfam" id="PF05016">
    <property type="entry name" value="ParE_toxin"/>
    <property type="match status" value="1"/>
</dbReference>
<organism evidence="3 4">
    <name type="scientific">Marivibrio halodurans</name>
    <dbReference type="NCBI Taxonomy" id="2039722"/>
    <lineage>
        <taxon>Bacteria</taxon>
        <taxon>Pseudomonadati</taxon>
        <taxon>Pseudomonadota</taxon>
        <taxon>Alphaproteobacteria</taxon>
        <taxon>Rhodospirillales</taxon>
        <taxon>Rhodospirillaceae</taxon>
        <taxon>Marivibrio</taxon>
    </lineage>
</organism>
<dbReference type="Gene3D" id="3.30.2310.20">
    <property type="entry name" value="RelE-like"/>
    <property type="match status" value="1"/>
</dbReference>